<dbReference type="EMBL" id="JRAI01000005">
    <property type="protein sequence ID" value="KGN88016.1"/>
    <property type="molecule type" value="Genomic_DNA"/>
</dbReference>
<dbReference type="Proteomes" id="UP000030130">
    <property type="component" value="Unassembled WGS sequence"/>
</dbReference>
<name>A0A0A2FAF2_9PORP</name>
<gene>
    <name evidence="2" type="ORF">HR08_01120</name>
</gene>
<accession>A0A0A2FAF2</accession>
<evidence type="ECO:0008006" key="4">
    <source>
        <dbReference type="Google" id="ProtNLM"/>
    </source>
</evidence>
<protein>
    <recommendedName>
        <fullName evidence="4">DUF1064 domain-containing protein</fullName>
    </recommendedName>
</protein>
<sequence length="116" mass="13490">MRKRQKGTSKYGNKKTGGYDSRKEAKRAGELKMMMRAGLISNLREQVKYELIPAQYDMVGGKKKCIERSCSYIADFVYTDKYGNTIVEDTKGFRTEAYRIKKKLMLHIHGIKIREI</sequence>
<reference evidence="2 3" key="1">
    <citation type="submission" date="2014-08" db="EMBL/GenBank/DDBJ databases">
        <title>Porphyromonas gulae strain:COT-052_OH1451 Genome sequencing.</title>
        <authorList>
            <person name="Wallis C."/>
            <person name="Deusch O."/>
            <person name="O'Flynn C."/>
            <person name="Davis I."/>
            <person name="Jospin G."/>
            <person name="Darling A.E."/>
            <person name="Coil D.A."/>
            <person name="Alexiev A."/>
            <person name="Horsfall A."/>
            <person name="Kirkwood N."/>
            <person name="Harris S."/>
            <person name="Eisen J.A."/>
        </authorList>
    </citation>
    <scope>NUCLEOTIDE SEQUENCE [LARGE SCALE GENOMIC DNA]</scope>
    <source>
        <strain evidence="3">COT-052 OH1451</strain>
    </source>
</reference>
<dbReference type="OrthoDB" id="1048605at2"/>
<evidence type="ECO:0000313" key="3">
    <source>
        <dbReference type="Proteomes" id="UP000030130"/>
    </source>
</evidence>
<evidence type="ECO:0000313" key="2">
    <source>
        <dbReference type="EMBL" id="KGN88016.1"/>
    </source>
</evidence>
<dbReference type="AlphaFoldDB" id="A0A0A2FAF2"/>
<proteinExistence type="predicted"/>
<dbReference type="InterPro" id="IPR009414">
    <property type="entry name" value="DUF1064"/>
</dbReference>
<evidence type="ECO:0000256" key="1">
    <source>
        <dbReference type="SAM" id="MobiDB-lite"/>
    </source>
</evidence>
<organism evidence="2 3">
    <name type="scientific">Porphyromonas gulae</name>
    <dbReference type="NCBI Taxonomy" id="111105"/>
    <lineage>
        <taxon>Bacteria</taxon>
        <taxon>Pseudomonadati</taxon>
        <taxon>Bacteroidota</taxon>
        <taxon>Bacteroidia</taxon>
        <taxon>Bacteroidales</taxon>
        <taxon>Porphyromonadaceae</taxon>
        <taxon>Porphyromonas</taxon>
    </lineage>
</organism>
<dbReference type="Pfam" id="PF06356">
    <property type="entry name" value="DUF1064"/>
    <property type="match status" value="1"/>
</dbReference>
<comment type="caution">
    <text evidence="2">The sequence shown here is derived from an EMBL/GenBank/DDBJ whole genome shotgun (WGS) entry which is preliminary data.</text>
</comment>
<feature type="region of interest" description="Disordered" evidence="1">
    <location>
        <begin position="1"/>
        <end position="24"/>
    </location>
</feature>